<dbReference type="InterPro" id="IPR029063">
    <property type="entry name" value="SAM-dependent_MTases_sf"/>
</dbReference>
<evidence type="ECO:0000313" key="2">
    <source>
        <dbReference type="EMBL" id="MET3528631.1"/>
    </source>
</evidence>
<comment type="similarity">
    <text evidence="1">Belongs to the RlmJ family.</text>
</comment>
<feature type="site" description="Interaction with substrate rRNA" evidence="1">
    <location>
        <position position="3"/>
    </location>
</feature>
<dbReference type="InterPro" id="IPR007473">
    <property type="entry name" value="RlmJ"/>
</dbReference>
<accession>A0ABV2ENK2</accession>
<dbReference type="EC" id="2.1.1.266" evidence="1"/>
<dbReference type="GO" id="GO:0036307">
    <property type="term" value="F:23S rRNA (adenine(2030)-N(6))-methyltransferase activity"/>
    <property type="evidence" value="ECO:0007669"/>
    <property type="project" value="UniProtKB-EC"/>
</dbReference>
<sequence>MNYRHAFHAGNFADIVKHAALLDLLARLQAAPEPLAVFDTHGGRGLYDLSGDEAQRSGEARAGIERLMTSGDLPPALQPLQAAVSKLNAGGETTLYPGSPLLVAGALRKGDTYLGCELRPQEHSALSETLAGWPAAKTACADGYVEVQKRLPKEGAVLVLIDPPFEKSDDYERCAAAVAAMTRKNPTAVVMVWLPVKDLETFDAFLRETEDAYDGRLLVGEARMRPLTDPMKMNGCALVVANAPAGFEAPLGEICRWVVETLGENGKAEVWTAG</sequence>
<gene>
    <name evidence="1" type="primary">rlmJ</name>
    <name evidence="2" type="ORF">ABID41_003773</name>
</gene>
<proteinExistence type="inferred from homology"/>
<evidence type="ECO:0000313" key="3">
    <source>
        <dbReference type="Proteomes" id="UP001549110"/>
    </source>
</evidence>
<feature type="binding site" evidence="1">
    <location>
        <position position="99"/>
    </location>
    <ligand>
        <name>S-adenosyl-L-methionine</name>
        <dbReference type="ChEBI" id="CHEBI:59789"/>
    </ligand>
</feature>
<comment type="subunit">
    <text evidence="1">Monomer.</text>
</comment>
<dbReference type="HAMAP" id="MF_00934">
    <property type="entry name" value="23SrRNA_methyltr_J"/>
    <property type="match status" value="1"/>
</dbReference>
<keyword evidence="1" id="KW-0694">RNA-binding</keyword>
<name>A0ABV2ENK2_9CAUL</name>
<organism evidence="2 3">
    <name type="scientific">Phenylobacterium koreense</name>
    <dbReference type="NCBI Taxonomy" id="266125"/>
    <lineage>
        <taxon>Bacteria</taxon>
        <taxon>Pseudomonadati</taxon>
        <taxon>Pseudomonadota</taxon>
        <taxon>Alphaproteobacteria</taxon>
        <taxon>Caulobacterales</taxon>
        <taxon>Caulobacteraceae</taxon>
        <taxon>Phenylobacterium</taxon>
    </lineage>
</organism>
<dbReference type="EMBL" id="JBEPLU010000004">
    <property type="protein sequence ID" value="MET3528631.1"/>
    <property type="molecule type" value="Genomic_DNA"/>
</dbReference>
<feature type="binding site" evidence="1">
    <location>
        <position position="41"/>
    </location>
    <ligand>
        <name>S-adenosyl-L-methionine</name>
        <dbReference type="ChEBI" id="CHEBI:59789"/>
    </ligand>
</feature>
<feature type="binding site" evidence="1">
    <location>
        <position position="162"/>
    </location>
    <ligand>
        <name>S-adenosyl-L-methionine</name>
        <dbReference type="ChEBI" id="CHEBI:59789"/>
    </ligand>
</feature>
<reference evidence="2 3" key="1">
    <citation type="submission" date="2024-06" db="EMBL/GenBank/DDBJ databases">
        <title>Genomic Encyclopedia of Type Strains, Phase IV (KMG-IV): sequencing the most valuable type-strain genomes for metagenomic binning, comparative biology and taxonomic classification.</title>
        <authorList>
            <person name="Goeker M."/>
        </authorList>
    </citation>
    <scope>NUCLEOTIDE SEQUENCE [LARGE SCALE GENOMIC DNA]</scope>
    <source>
        <strain evidence="2 3">DSM 17809</strain>
    </source>
</reference>
<feature type="binding site" evidence="1">
    <location>
        <position position="117"/>
    </location>
    <ligand>
        <name>S-adenosyl-L-methionine</name>
        <dbReference type="ChEBI" id="CHEBI:59789"/>
    </ligand>
</feature>
<comment type="catalytic activity">
    <reaction evidence="1">
        <text>adenosine(2030) in 23S rRNA + S-adenosyl-L-methionine = N(6)-methyladenosine(2030) in 23S rRNA + S-adenosyl-L-homocysteine + H(+)</text>
        <dbReference type="Rhea" id="RHEA:43736"/>
        <dbReference type="Rhea" id="RHEA-COMP:10668"/>
        <dbReference type="Rhea" id="RHEA-COMP:10669"/>
        <dbReference type="ChEBI" id="CHEBI:15378"/>
        <dbReference type="ChEBI" id="CHEBI:57856"/>
        <dbReference type="ChEBI" id="CHEBI:59789"/>
        <dbReference type="ChEBI" id="CHEBI:74411"/>
        <dbReference type="ChEBI" id="CHEBI:74449"/>
        <dbReference type="EC" id="2.1.1.266"/>
    </reaction>
</comment>
<feature type="binding site" evidence="1">
    <location>
        <position position="18"/>
    </location>
    <ligand>
        <name>S-adenosyl-L-methionine</name>
        <dbReference type="ChEBI" id="CHEBI:59789"/>
    </ligand>
</feature>
<keyword evidence="1 2" id="KW-0489">Methyltransferase</keyword>
<dbReference type="Pfam" id="PF04378">
    <property type="entry name" value="RsmJ"/>
    <property type="match status" value="1"/>
</dbReference>
<keyword evidence="1" id="KW-0949">S-adenosyl-L-methionine</keyword>
<evidence type="ECO:0000256" key="1">
    <source>
        <dbReference type="HAMAP-Rule" id="MF_00934"/>
    </source>
</evidence>
<dbReference type="Proteomes" id="UP001549110">
    <property type="component" value="Unassembled WGS sequence"/>
</dbReference>
<dbReference type="Gene3D" id="3.40.50.150">
    <property type="entry name" value="Vaccinia Virus protein VP39"/>
    <property type="match status" value="1"/>
</dbReference>
<protein>
    <recommendedName>
        <fullName evidence="1">Ribosomal RNA large subunit methyltransferase J</fullName>
        <ecNumber evidence="1">2.1.1.266</ecNumber>
    </recommendedName>
    <alternativeName>
        <fullName evidence="1">23S rRNA (adenine(2030)-N6)-methyltransferase</fullName>
    </alternativeName>
    <alternativeName>
        <fullName evidence="1">23S rRNA m6A2030 methyltransferase</fullName>
    </alternativeName>
</protein>
<feature type="binding site" evidence="1">
    <location>
        <begin position="142"/>
        <end position="143"/>
    </location>
    <ligand>
        <name>S-adenosyl-L-methionine</name>
        <dbReference type="ChEBI" id="CHEBI:59789"/>
    </ligand>
</feature>
<keyword evidence="1" id="KW-0698">rRNA processing</keyword>
<dbReference type="PANTHER" id="PTHR37426">
    <property type="entry name" value="RIBOSOMAL RNA LARGE SUBUNIT METHYLTRANSFERASE J"/>
    <property type="match status" value="1"/>
</dbReference>
<comment type="caution">
    <text evidence="2">The sequence shown here is derived from an EMBL/GenBank/DDBJ whole genome shotgun (WGS) entry which is preliminary data.</text>
</comment>
<keyword evidence="3" id="KW-1185">Reference proteome</keyword>
<keyword evidence="1 2" id="KW-0808">Transferase</keyword>
<dbReference type="PANTHER" id="PTHR37426:SF1">
    <property type="entry name" value="RIBOSOMAL RNA LARGE SUBUNIT METHYLTRANSFERASE J"/>
    <property type="match status" value="1"/>
</dbReference>
<dbReference type="SUPFAM" id="SSF53335">
    <property type="entry name" value="S-adenosyl-L-methionine-dependent methyltransferases"/>
    <property type="match status" value="1"/>
</dbReference>
<feature type="active site" description="Proton acceptor" evidence="1">
    <location>
        <position position="162"/>
    </location>
</feature>
<comment type="function">
    <text evidence="1">Specifically methylates the adenine in position 2030 of 23S rRNA.</text>
</comment>